<dbReference type="EMBL" id="JAIWYP010000026">
    <property type="protein sequence ID" value="KAH3692075.1"/>
    <property type="molecule type" value="Genomic_DNA"/>
</dbReference>
<accession>A0A9D3Y4E2</accession>
<reference evidence="1" key="1">
    <citation type="journal article" date="2019" name="bioRxiv">
        <title>The Genome of the Zebra Mussel, Dreissena polymorpha: A Resource for Invasive Species Research.</title>
        <authorList>
            <person name="McCartney M.A."/>
            <person name="Auch B."/>
            <person name="Kono T."/>
            <person name="Mallez S."/>
            <person name="Zhang Y."/>
            <person name="Obille A."/>
            <person name="Becker A."/>
            <person name="Abrahante J.E."/>
            <person name="Garbe J."/>
            <person name="Badalamenti J.P."/>
            <person name="Herman A."/>
            <person name="Mangelson H."/>
            <person name="Liachko I."/>
            <person name="Sullivan S."/>
            <person name="Sone E.D."/>
            <person name="Koren S."/>
            <person name="Silverstein K.A.T."/>
            <person name="Beckman K.B."/>
            <person name="Gohl D.M."/>
        </authorList>
    </citation>
    <scope>NUCLEOTIDE SEQUENCE</scope>
    <source>
        <strain evidence="1">Duluth1</strain>
        <tissue evidence="1">Whole animal</tissue>
    </source>
</reference>
<comment type="caution">
    <text evidence="1">The sequence shown here is derived from an EMBL/GenBank/DDBJ whole genome shotgun (WGS) entry which is preliminary data.</text>
</comment>
<gene>
    <name evidence="1" type="ORF">DPMN_194953</name>
</gene>
<dbReference type="AlphaFoldDB" id="A0A9D3Y4E2"/>
<keyword evidence="2" id="KW-1185">Reference proteome</keyword>
<proteinExistence type="predicted"/>
<sequence length="76" mass="8756">MTTEEPCVVTLRTGVGCPEVKFTVAMCDVHIPYQRPQIIEIKGLSRNRQEYLYKVFRPYLSDANKDVTCPCPETYL</sequence>
<evidence type="ECO:0000313" key="2">
    <source>
        <dbReference type="Proteomes" id="UP000828390"/>
    </source>
</evidence>
<reference evidence="1" key="2">
    <citation type="submission" date="2020-11" db="EMBL/GenBank/DDBJ databases">
        <authorList>
            <person name="McCartney M.A."/>
            <person name="Auch B."/>
            <person name="Kono T."/>
            <person name="Mallez S."/>
            <person name="Becker A."/>
            <person name="Gohl D.M."/>
            <person name="Silverstein K.A.T."/>
            <person name="Koren S."/>
            <person name="Bechman K.B."/>
            <person name="Herman A."/>
            <person name="Abrahante J.E."/>
            <person name="Garbe J."/>
        </authorList>
    </citation>
    <scope>NUCLEOTIDE SEQUENCE</scope>
    <source>
        <strain evidence="1">Duluth1</strain>
        <tissue evidence="1">Whole animal</tissue>
    </source>
</reference>
<organism evidence="1 2">
    <name type="scientific">Dreissena polymorpha</name>
    <name type="common">Zebra mussel</name>
    <name type="synonym">Mytilus polymorpha</name>
    <dbReference type="NCBI Taxonomy" id="45954"/>
    <lineage>
        <taxon>Eukaryota</taxon>
        <taxon>Metazoa</taxon>
        <taxon>Spiralia</taxon>
        <taxon>Lophotrochozoa</taxon>
        <taxon>Mollusca</taxon>
        <taxon>Bivalvia</taxon>
        <taxon>Autobranchia</taxon>
        <taxon>Heteroconchia</taxon>
        <taxon>Euheterodonta</taxon>
        <taxon>Imparidentia</taxon>
        <taxon>Neoheterodontei</taxon>
        <taxon>Myida</taxon>
        <taxon>Dreissenoidea</taxon>
        <taxon>Dreissenidae</taxon>
        <taxon>Dreissena</taxon>
    </lineage>
</organism>
<name>A0A9D3Y4E2_DREPO</name>
<dbReference type="Proteomes" id="UP000828390">
    <property type="component" value="Unassembled WGS sequence"/>
</dbReference>
<protein>
    <submittedName>
        <fullName evidence="1">Uncharacterized protein</fullName>
    </submittedName>
</protein>
<evidence type="ECO:0000313" key="1">
    <source>
        <dbReference type="EMBL" id="KAH3692075.1"/>
    </source>
</evidence>